<name>A0A7L9WLC7_9RHOB</name>
<dbReference type="EMBL" id="CP045201">
    <property type="protein sequence ID" value="QOL81049.1"/>
    <property type="molecule type" value="Genomic_DNA"/>
</dbReference>
<protein>
    <submittedName>
        <fullName evidence="2">Uncharacterized protein</fullName>
    </submittedName>
</protein>
<organism evidence="2 3">
    <name type="scientific">Pseudooceanicola spongiae</name>
    <dbReference type="NCBI Taxonomy" id="2613965"/>
    <lineage>
        <taxon>Bacteria</taxon>
        <taxon>Pseudomonadati</taxon>
        <taxon>Pseudomonadota</taxon>
        <taxon>Alphaproteobacteria</taxon>
        <taxon>Rhodobacterales</taxon>
        <taxon>Paracoccaceae</taxon>
        <taxon>Pseudooceanicola</taxon>
    </lineage>
</organism>
<keyword evidence="1" id="KW-0732">Signal</keyword>
<dbReference type="AlphaFoldDB" id="A0A7L9WLC7"/>
<gene>
    <name evidence="2" type="ORF">F3W81_09635</name>
</gene>
<evidence type="ECO:0000313" key="3">
    <source>
        <dbReference type="Proteomes" id="UP000594118"/>
    </source>
</evidence>
<accession>A0A7L9WLC7</accession>
<reference evidence="2 3" key="1">
    <citation type="submission" date="2019-10" db="EMBL/GenBank/DDBJ databases">
        <title>Pseudopuniceibacterium sp. HQ09 islated from Antarctica.</title>
        <authorList>
            <person name="Liao L."/>
            <person name="Su S."/>
            <person name="Chen B."/>
            <person name="Yu Y."/>
        </authorList>
    </citation>
    <scope>NUCLEOTIDE SEQUENCE [LARGE SCALE GENOMIC DNA]</scope>
    <source>
        <strain evidence="2 3">HQ09</strain>
    </source>
</reference>
<proteinExistence type="predicted"/>
<feature type="signal peptide" evidence="1">
    <location>
        <begin position="1"/>
        <end position="20"/>
    </location>
</feature>
<keyword evidence="3" id="KW-1185">Reference proteome</keyword>
<dbReference type="Proteomes" id="UP000594118">
    <property type="component" value="Chromosome"/>
</dbReference>
<evidence type="ECO:0000256" key="1">
    <source>
        <dbReference type="SAM" id="SignalP"/>
    </source>
</evidence>
<evidence type="ECO:0000313" key="2">
    <source>
        <dbReference type="EMBL" id="QOL81049.1"/>
    </source>
</evidence>
<dbReference type="RefSeq" id="WP_193083366.1">
    <property type="nucleotide sequence ID" value="NZ_CP045201.1"/>
</dbReference>
<sequence>MLRSVLTSAALALSASAALADCPVSGDLIRGIALSAPGAAPGYLDVYYGAGPGIVSFFALEDGRVTYQETDAHGLYILTSLDLFDGPLNTDSYTYSGGLAELPKPSPGITWSAVVKRSANGETSSARHSYAFAEATQLVIGACTYTAIPADVRVEGEDGPISHAIMYYLPELGISVLYATDIDGEMNVIFQSDRIGYADDLLDRAGQ</sequence>
<dbReference type="KEGG" id="pshq:F3W81_09635"/>
<feature type="chain" id="PRO_5033044060" evidence="1">
    <location>
        <begin position="21"/>
        <end position="207"/>
    </location>
</feature>